<keyword evidence="2" id="KW-1185">Reference proteome</keyword>
<gene>
    <name evidence="1" type="ORF">SCALOS_LOCUS7854</name>
</gene>
<dbReference type="Proteomes" id="UP000789860">
    <property type="component" value="Unassembled WGS sequence"/>
</dbReference>
<dbReference type="EMBL" id="CAJVPM010018981">
    <property type="protein sequence ID" value="CAG8627550.1"/>
    <property type="molecule type" value="Genomic_DNA"/>
</dbReference>
<evidence type="ECO:0000313" key="2">
    <source>
        <dbReference type="Proteomes" id="UP000789860"/>
    </source>
</evidence>
<evidence type="ECO:0000313" key="1">
    <source>
        <dbReference type="EMBL" id="CAG8627550.1"/>
    </source>
</evidence>
<accession>A0ACA9N2C2</accession>
<proteinExistence type="predicted"/>
<comment type="caution">
    <text evidence="1">The sequence shown here is derived from an EMBL/GenBank/DDBJ whole genome shotgun (WGS) entry which is preliminary data.</text>
</comment>
<feature type="non-terminal residue" evidence="1">
    <location>
        <position position="1"/>
    </location>
</feature>
<protein>
    <submittedName>
        <fullName evidence="1">1620_t:CDS:1</fullName>
    </submittedName>
</protein>
<reference evidence="1" key="1">
    <citation type="submission" date="2021-06" db="EMBL/GenBank/DDBJ databases">
        <authorList>
            <person name="Kallberg Y."/>
            <person name="Tangrot J."/>
            <person name="Rosling A."/>
        </authorList>
    </citation>
    <scope>NUCLEOTIDE SEQUENCE</scope>
    <source>
        <strain evidence="1">AU212A</strain>
    </source>
</reference>
<name>A0ACA9N2C2_9GLOM</name>
<sequence length="44" mass="5163">LEERLATEAINSTFINWKMSQYLSKSNQNINSIFKPIDDIIKTF</sequence>
<organism evidence="1 2">
    <name type="scientific">Scutellospora calospora</name>
    <dbReference type="NCBI Taxonomy" id="85575"/>
    <lineage>
        <taxon>Eukaryota</taxon>
        <taxon>Fungi</taxon>
        <taxon>Fungi incertae sedis</taxon>
        <taxon>Mucoromycota</taxon>
        <taxon>Glomeromycotina</taxon>
        <taxon>Glomeromycetes</taxon>
        <taxon>Diversisporales</taxon>
        <taxon>Gigasporaceae</taxon>
        <taxon>Scutellospora</taxon>
    </lineage>
</organism>